<dbReference type="EMBL" id="MN079109">
    <property type="protein sequence ID" value="QEA05739.1"/>
    <property type="molecule type" value="Genomic_DNA"/>
</dbReference>
<protein>
    <submittedName>
        <fullName evidence="1">Uncharacterized protein</fullName>
    </submittedName>
</protein>
<accession>A0A5B8R9A6</accession>
<dbReference type="AlphaFoldDB" id="A0A5B8R9A6"/>
<organism evidence="1">
    <name type="scientific">uncultured organism</name>
    <dbReference type="NCBI Taxonomy" id="155900"/>
    <lineage>
        <taxon>unclassified sequences</taxon>
        <taxon>environmental samples</taxon>
    </lineage>
</organism>
<proteinExistence type="predicted"/>
<sequence length="136" mass="15086">MNAITDFASFLQAARAQPEPQRLLFVCLRVELPEDHDEGQAARYRAGRGGALLPVMYVDRRPEEVESFEALVEESRAQGERWQILLAAALAGRDGRPPSDAETDEQLKAMVRTVHAGGDLTPYLAFDSNGEALRFE</sequence>
<name>A0A5B8R9A6_9ZZZZ</name>
<evidence type="ECO:0000313" key="1">
    <source>
        <dbReference type="EMBL" id="QEA05739.1"/>
    </source>
</evidence>
<gene>
    <name evidence="1" type="ORF">KBTEX_02063</name>
</gene>
<reference evidence="1" key="1">
    <citation type="submission" date="2019-06" db="EMBL/GenBank/DDBJ databases">
        <authorList>
            <person name="Murdoch R.W."/>
            <person name="Fathepure B."/>
        </authorList>
    </citation>
    <scope>NUCLEOTIDE SEQUENCE</scope>
</reference>